<comment type="caution">
    <text evidence="2">The sequence shown here is derived from an EMBL/GenBank/DDBJ whole genome shotgun (WGS) entry which is preliminary data.</text>
</comment>
<dbReference type="Pfam" id="PF16324">
    <property type="entry name" value="DUF4960"/>
    <property type="match status" value="1"/>
</dbReference>
<protein>
    <recommendedName>
        <fullName evidence="1">DUF4960 domain-containing protein</fullName>
    </recommendedName>
</protein>
<feature type="domain" description="DUF4960" evidence="1">
    <location>
        <begin position="1"/>
        <end position="206"/>
    </location>
</feature>
<evidence type="ECO:0000259" key="1">
    <source>
        <dbReference type="Pfam" id="PF16324"/>
    </source>
</evidence>
<evidence type="ECO:0000313" key="2">
    <source>
        <dbReference type="EMBL" id="MPN12737.1"/>
    </source>
</evidence>
<organism evidence="2">
    <name type="scientific">bioreactor metagenome</name>
    <dbReference type="NCBI Taxonomy" id="1076179"/>
    <lineage>
        <taxon>unclassified sequences</taxon>
        <taxon>metagenomes</taxon>
        <taxon>ecological metagenomes</taxon>
    </lineage>
</organism>
<dbReference type="EMBL" id="VSSQ01059149">
    <property type="protein sequence ID" value="MPN12737.1"/>
    <property type="molecule type" value="Genomic_DNA"/>
</dbReference>
<reference evidence="2" key="1">
    <citation type="submission" date="2019-08" db="EMBL/GenBank/DDBJ databases">
        <authorList>
            <person name="Kucharzyk K."/>
            <person name="Murdoch R.W."/>
            <person name="Higgins S."/>
            <person name="Loffler F."/>
        </authorList>
    </citation>
    <scope>NUCLEOTIDE SEQUENCE</scope>
</reference>
<dbReference type="InterPro" id="IPR032526">
    <property type="entry name" value="DUF4960"/>
</dbReference>
<accession>A0A645FEK7</accession>
<sequence length="209" mass="23025">MWWHLHIDGGIDNMDKFEKAAPAAISALVKMKDLYNNGMNLLLTRYATYYAAKLGATLDGNNPNNCWGQSEESGEIVGGAWNFFIQGHESHALYQNLAMNNGETNKVYTFDTGYRTTNSTAQWHIGSDWGGYATNEVWRTNHGGVDLGYGGDGAIVAWEYLSEGFRGSIVCIGSGCYDWYAYGIDASADKYHGNVAKLTKNAIDYLTGK</sequence>
<dbReference type="AlphaFoldDB" id="A0A645FEK7"/>
<proteinExistence type="predicted"/>
<gene>
    <name evidence="2" type="ORF">SDC9_160057</name>
</gene>
<name>A0A645FEK7_9ZZZZ</name>